<organism evidence="1 2">
    <name type="scientific">Caloramator australicus RC3</name>
    <dbReference type="NCBI Taxonomy" id="857293"/>
    <lineage>
        <taxon>Bacteria</taxon>
        <taxon>Bacillati</taxon>
        <taxon>Bacillota</taxon>
        <taxon>Clostridia</taxon>
        <taxon>Eubacteriales</taxon>
        <taxon>Clostridiaceae</taxon>
        <taxon>Caloramator</taxon>
    </lineage>
</organism>
<name>I7KVP3_9CLOT</name>
<dbReference type="Proteomes" id="UP000007652">
    <property type="component" value="Unassembled WGS sequence"/>
</dbReference>
<reference evidence="1 2" key="1">
    <citation type="journal article" date="2011" name="J. Bacteriol.">
        <title>Draft genome sequence of Caloramator australicus strain RC3T, a thermoanaerobe from the Great Artesian Basin of Australia.</title>
        <authorList>
            <person name="Ogg C.D."/>
            <person name="Patel B.K.C."/>
        </authorList>
    </citation>
    <scope>NUCLEOTIDE SEQUENCE [LARGE SCALE GENOMIC DNA]</scope>
    <source>
        <strain evidence="1 2">RC3</strain>
    </source>
</reference>
<dbReference type="EMBL" id="CAKP01000106">
    <property type="protein sequence ID" value="CCJ34119.1"/>
    <property type="molecule type" value="Genomic_DNA"/>
</dbReference>
<sequence>MLLSVKLSPPKVSIHSLNILILLYHKINIGKRYNIIYNHYGLYYKGD</sequence>
<comment type="caution">
    <text evidence="1">The sequence shown here is derived from an EMBL/GenBank/DDBJ whole genome shotgun (WGS) entry which is preliminary data.</text>
</comment>
<proteinExistence type="predicted"/>
<dbReference type="AlphaFoldDB" id="I7KVP3"/>
<gene>
    <name evidence="1" type="ORF">CAAU_2035</name>
</gene>
<keyword evidence="2" id="KW-1185">Reference proteome</keyword>
<evidence type="ECO:0000313" key="2">
    <source>
        <dbReference type="Proteomes" id="UP000007652"/>
    </source>
</evidence>
<accession>I7KVP3</accession>
<protein>
    <submittedName>
        <fullName evidence="1">Uncharacterized protein</fullName>
    </submittedName>
</protein>
<evidence type="ECO:0000313" key="1">
    <source>
        <dbReference type="EMBL" id="CCJ34119.1"/>
    </source>
</evidence>